<organism evidence="1 2">
    <name type="scientific">Solirubrobacter ginsenosidimutans</name>
    <dbReference type="NCBI Taxonomy" id="490573"/>
    <lineage>
        <taxon>Bacteria</taxon>
        <taxon>Bacillati</taxon>
        <taxon>Actinomycetota</taxon>
        <taxon>Thermoleophilia</taxon>
        <taxon>Solirubrobacterales</taxon>
        <taxon>Solirubrobacteraceae</taxon>
        <taxon>Solirubrobacter</taxon>
    </lineage>
</organism>
<proteinExistence type="predicted"/>
<sequence>MLTVTAGPFSFKGVLETEKAPKTVAAFERLLPFHSKIIHVRWSGESAWIPLGDFDIGLDGKPENATSHPAPGQVLWYPGGLSETEILFPYGGTLFASIVGQLAGNHFLTIVEGVDQLRPLGEHVLWKGALDIVFDREST</sequence>
<dbReference type="Proteomes" id="UP001149140">
    <property type="component" value="Unassembled WGS sequence"/>
</dbReference>
<gene>
    <name evidence="1" type="ORF">OM076_24470</name>
</gene>
<accession>A0A9X3MXH7</accession>
<comment type="caution">
    <text evidence="1">The sequence shown here is derived from an EMBL/GenBank/DDBJ whole genome shotgun (WGS) entry which is preliminary data.</text>
</comment>
<evidence type="ECO:0000313" key="1">
    <source>
        <dbReference type="EMBL" id="MDA0163451.1"/>
    </source>
</evidence>
<dbReference type="Pfam" id="PF12903">
    <property type="entry name" value="DUF3830"/>
    <property type="match status" value="1"/>
</dbReference>
<dbReference type="EMBL" id="JAPDOD010000025">
    <property type="protein sequence ID" value="MDA0163451.1"/>
    <property type="molecule type" value="Genomic_DNA"/>
</dbReference>
<keyword evidence="2" id="KW-1185">Reference proteome</keyword>
<dbReference type="AlphaFoldDB" id="A0A9X3MXH7"/>
<name>A0A9X3MXH7_9ACTN</name>
<protein>
    <submittedName>
        <fullName evidence="1">DUF3830 family protein</fullName>
    </submittedName>
</protein>
<dbReference type="RefSeq" id="WP_270042697.1">
    <property type="nucleotide sequence ID" value="NZ_JAPDOD010000025.1"/>
</dbReference>
<evidence type="ECO:0000313" key="2">
    <source>
        <dbReference type="Proteomes" id="UP001149140"/>
    </source>
</evidence>
<dbReference type="InterPro" id="IPR024532">
    <property type="entry name" value="DUF3830"/>
</dbReference>
<reference evidence="1" key="1">
    <citation type="submission" date="2022-10" db="EMBL/GenBank/DDBJ databases">
        <title>The WGS of Solirubrobacter ginsenosidimutans DSM 21036.</title>
        <authorList>
            <person name="Jiang Z."/>
        </authorList>
    </citation>
    <scope>NUCLEOTIDE SEQUENCE</scope>
    <source>
        <strain evidence="1">DSM 21036</strain>
    </source>
</reference>
<dbReference type="Gene3D" id="2.40.100.20">
    <property type="match status" value="1"/>
</dbReference>